<dbReference type="InterPro" id="IPR050570">
    <property type="entry name" value="Cell_wall_metabolism_enzyme"/>
</dbReference>
<gene>
    <name evidence="8" type="ORF">AFIC_001835</name>
</gene>
<evidence type="ECO:0000256" key="2">
    <source>
        <dbReference type="ARBA" id="ARBA00022670"/>
    </source>
</evidence>
<dbReference type="InterPro" id="IPR011055">
    <property type="entry name" value="Dup_hybrid_motif"/>
</dbReference>
<reference evidence="8 9" key="1">
    <citation type="submission" date="2022-11" db="EMBL/GenBank/DDBJ databases">
        <authorList>
            <person name="Siebert D."/>
            <person name="Busche T."/>
            <person name="Saydam E."/>
            <person name="Kalinowski J."/>
            <person name="Ruckert C."/>
            <person name="Blombach B."/>
        </authorList>
    </citation>
    <scope>NUCLEOTIDE SEQUENCE [LARGE SCALE GENOMIC DNA]</scope>
    <source>
        <strain evidence="8 9">DSM 1083</strain>
    </source>
</reference>
<proteinExistence type="predicted"/>
<keyword evidence="3" id="KW-0479">Metal-binding</keyword>
<evidence type="ECO:0000259" key="7">
    <source>
        <dbReference type="Pfam" id="PF01551"/>
    </source>
</evidence>
<organism evidence="8 9">
    <name type="scientific">Afipia carboxydohydrogena</name>
    <name type="common">Pseudomonas carboxydohydrogena</name>
    <dbReference type="NCBI Taxonomy" id="290"/>
    <lineage>
        <taxon>Bacteria</taxon>
        <taxon>Pseudomonadati</taxon>
        <taxon>Pseudomonadota</taxon>
        <taxon>Alphaproteobacteria</taxon>
        <taxon>Hyphomicrobiales</taxon>
        <taxon>Nitrobacteraceae</taxon>
        <taxon>Afipia</taxon>
    </lineage>
</organism>
<sequence length="108" mass="11393">MHTGLDFRASTGDPVRATADGKVTSAGWSGGYGRMVEIDHGNGLATRYGHLSQIDVKVGDVVKIGEVVGEVGSTGRSTGPHLHYETRINGEAVDPQRFLRAGARFAQG</sequence>
<evidence type="ECO:0000256" key="5">
    <source>
        <dbReference type="ARBA" id="ARBA00022833"/>
    </source>
</evidence>
<dbReference type="Gene3D" id="2.70.70.10">
    <property type="entry name" value="Glucose Permease (Domain IIA)"/>
    <property type="match status" value="1"/>
</dbReference>
<keyword evidence="6" id="KW-0482">Metalloprotease</keyword>
<dbReference type="InterPro" id="IPR016047">
    <property type="entry name" value="M23ase_b-sheet_dom"/>
</dbReference>
<comment type="cofactor">
    <cofactor evidence="1">
        <name>Zn(2+)</name>
        <dbReference type="ChEBI" id="CHEBI:29105"/>
    </cofactor>
</comment>
<accession>A0ABY8BXZ7</accession>
<evidence type="ECO:0000256" key="1">
    <source>
        <dbReference type="ARBA" id="ARBA00001947"/>
    </source>
</evidence>
<evidence type="ECO:0000313" key="8">
    <source>
        <dbReference type="EMBL" id="WEF53117.1"/>
    </source>
</evidence>
<protein>
    <submittedName>
        <fullName evidence="8">M23 family metallopeptidase</fullName>
    </submittedName>
</protein>
<dbReference type="Pfam" id="PF01551">
    <property type="entry name" value="Peptidase_M23"/>
    <property type="match status" value="1"/>
</dbReference>
<dbReference type="CDD" id="cd12797">
    <property type="entry name" value="M23_peptidase"/>
    <property type="match status" value="1"/>
</dbReference>
<keyword evidence="4" id="KW-0378">Hydrolase</keyword>
<keyword evidence="5" id="KW-0862">Zinc</keyword>
<feature type="domain" description="M23ase beta-sheet core" evidence="7">
    <location>
        <begin position="1"/>
        <end position="95"/>
    </location>
</feature>
<keyword evidence="2" id="KW-0645">Protease</keyword>
<evidence type="ECO:0000256" key="3">
    <source>
        <dbReference type="ARBA" id="ARBA00022723"/>
    </source>
</evidence>
<dbReference type="SUPFAM" id="SSF51261">
    <property type="entry name" value="Duplicated hybrid motif"/>
    <property type="match status" value="1"/>
</dbReference>
<dbReference type="EMBL" id="CP113162">
    <property type="protein sequence ID" value="WEF53117.1"/>
    <property type="molecule type" value="Genomic_DNA"/>
</dbReference>
<evidence type="ECO:0000256" key="6">
    <source>
        <dbReference type="ARBA" id="ARBA00023049"/>
    </source>
</evidence>
<name>A0ABY8BXZ7_AFICR</name>
<dbReference type="Proteomes" id="UP001213907">
    <property type="component" value="Chromosome"/>
</dbReference>
<evidence type="ECO:0000256" key="4">
    <source>
        <dbReference type="ARBA" id="ARBA00022801"/>
    </source>
</evidence>
<evidence type="ECO:0000313" key="9">
    <source>
        <dbReference type="Proteomes" id="UP001213907"/>
    </source>
</evidence>
<dbReference type="PANTHER" id="PTHR21666:SF288">
    <property type="entry name" value="CELL DIVISION PROTEIN YTFB"/>
    <property type="match status" value="1"/>
</dbReference>
<dbReference type="PANTHER" id="PTHR21666">
    <property type="entry name" value="PEPTIDASE-RELATED"/>
    <property type="match status" value="1"/>
</dbReference>
<keyword evidence="9" id="KW-1185">Reference proteome</keyword>